<sequence length="50" mass="5688">LACIRTQNPICYFLSFHRTWPNRDHCITFLFLSSTAQSAAIRSHAALPIP</sequence>
<accession>A0A0K2VLA2</accession>
<organism evidence="1">
    <name type="scientific">Lepeophtheirus salmonis</name>
    <name type="common">Salmon louse</name>
    <name type="synonym">Caligus salmonis</name>
    <dbReference type="NCBI Taxonomy" id="72036"/>
    <lineage>
        <taxon>Eukaryota</taxon>
        <taxon>Metazoa</taxon>
        <taxon>Ecdysozoa</taxon>
        <taxon>Arthropoda</taxon>
        <taxon>Crustacea</taxon>
        <taxon>Multicrustacea</taxon>
        <taxon>Hexanauplia</taxon>
        <taxon>Copepoda</taxon>
        <taxon>Siphonostomatoida</taxon>
        <taxon>Caligidae</taxon>
        <taxon>Lepeophtheirus</taxon>
    </lineage>
</organism>
<proteinExistence type="predicted"/>
<feature type="non-terminal residue" evidence="1">
    <location>
        <position position="1"/>
    </location>
</feature>
<reference evidence="1" key="1">
    <citation type="submission" date="2014-05" db="EMBL/GenBank/DDBJ databases">
        <authorList>
            <person name="Chronopoulou M."/>
        </authorList>
    </citation>
    <scope>NUCLEOTIDE SEQUENCE</scope>
    <source>
        <tissue evidence="1">Whole organism</tissue>
    </source>
</reference>
<evidence type="ECO:0000313" key="1">
    <source>
        <dbReference type="EMBL" id="CDW51100.1"/>
    </source>
</evidence>
<dbReference type="EMBL" id="HACA01033738">
    <property type="protein sequence ID" value="CDW51100.1"/>
    <property type="molecule type" value="Transcribed_RNA"/>
</dbReference>
<name>A0A0K2VLA2_LEPSM</name>
<protein>
    <submittedName>
        <fullName evidence="1">Uncharacterized protein</fullName>
    </submittedName>
</protein>
<dbReference type="AlphaFoldDB" id="A0A0K2VLA2"/>